<reference evidence="3" key="2">
    <citation type="submission" date="2024-04" db="EMBL/GenBank/DDBJ databases">
        <authorList>
            <person name="Chen Y."/>
            <person name="Shah S."/>
            <person name="Dougan E. K."/>
            <person name="Thang M."/>
            <person name="Chan C."/>
        </authorList>
    </citation>
    <scope>NUCLEOTIDE SEQUENCE [LARGE SCALE GENOMIC DNA]</scope>
</reference>
<proteinExistence type="predicted"/>
<evidence type="ECO:0000313" key="3">
    <source>
        <dbReference type="EMBL" id="CAL1139659.1"/>
    </source>
</evidence>
<dbReference type="EMBL" id="CAMXCT010001067">
    <property type="protein sequence ID" value="CAI3986284.1"/>
    <property type="molecule type" value="Genomic_DNA"/>
</dbReference>
<name>A0A9P1FQY7_9DINO</name>
<keyword evidence="4" id="KW-1185">Reference proteome</keyword>
<comment type="caution">
    <text evidence="2">The sequence shown here is derived from an EMBL/GenBank/DDBJ whole genome shotgun (WGS) entry which is preliminary data.</text>
</comment>
<evidence type="ECO:0000313" key="2">
    <source>
        <dbReference type="EMBL" id="CAI3986284.1"/>
    </source>
</evidence>
<reference evidence="2" key="1">
    <citation type="submission" date="2022-10" db="EMBL/GenBank/DDBJ databases">
        <authorList>
            <person name="Chen Y."/>
            <person name="Dougan E. K."/>
            <person name="Chan C."/>
            <person name="Rhodes N."/>
            <person name="Thang M."/>
        </authorList>
    </citation>
    <scope>NUCLEOTIDE SEQUENCE</scope>
</reference>
<feature type="compositionally biased region" description="Basic and acidic residues" evidence="1">
    <location>
        <begin position="594"/>
        <end position="605"/>
    </location>
</feature>
<dbReference type="OrthoDB" id="445826at2759"/>
<dbReference type="EMBL" id="CAMXCT020001067">
    <property type="protein sequence ID" value="CAL1139659.1"/>
    <property type="molecule type" value="Genomic_DNA"/>
</dbReference>
<gene>
    <name evidence="2" type="ORF">C1SCF055_LOCUS13650</name>
</gene>
<evidence type="ECO:0000256" key="1">
    <source>
        <dbReference type="SAM" id="MobiDB-lite"/>
    </source>
</evidence>
<feature type="region of interest" description="Disordered" evidence="1">
    <location>
        <begin position="567"/>
        <end position="613"/>
    </location>
</feature>
<organism evidence="2">
    <name type="scientific">Cladocopium goreaui</name>
    <dbReference type="NCBI Taxonomy" id="2562237"/>
    <lineage>
        <taxon>Eukaryota</taxon>
        <taxon>Sar</taxon>
        <taxon>Alveolata</taxon>
        <taxon>Dinophyceae</taxon>
        <taxon>Suessiales</taxon>
        <taxon>Symbiodiniaceae</taxon>
        <taxon>Cladocopium</taxon>
    </lineage>
</organism>
<evidence type="ECO:0000313" key="4">
    <source>
        <dbReference type="Proteomes" id="UP001152797"/>
    </source>
</evidence>
<sequence length="1285" mass="143271">MLNAKGVAYRSWLLMRCRQVWPSADELICDDKLLSMISFWQDHSELSLAELVFPMRWEGKIAGSVSIASVLDFLIRNKVTIPEIISEGSQQEDEPTPWMDCPIISDDPTTVGCLQADSCTVVIEGTGDSPIRFQPKCCATVSQFLHAHAKLVESLDVEAITLNGFPISLEHVMEVGQVIVIRTRKPQVLPEAMMSGDVVTPTVEWSQPVQDPIEAPSPPRKVLKISKFDVGDCGVPPSGLLPDQPWLDATPFLQLQGEQFLKLSPPMLTNTQQLWSVRHQFFRSNDRLCILEAQQQFWADDEIRFHMNALIAAFRDYQLRGNTPEVVELISHNLGFENFAVHRVPDSLTLHTNMRAAFVAQLYAIENTPRPVVWGTGKQGTGAFRPLSPAPAQQQHLAKASDLHPPRRGRQPLPPGRVSDRQVAHVSQAVNVSGGTGPEAEGSQAVGRQLDRPECQKQDAPKVSNLALSHPSVRKCSSSSDVCPGQSMFVSQQSSSSRSCVEAGLHPGESGPLPIMPVSHAEPVGCLVARPSEALVSHTCVEAPTGSRTQLPMMPSHVCYAHDDLARSSREDSAQPADSSTSRESGPLPITPDGNERQIDEHQNGDEASVEEVAQRQARLLQVTSHSYAIADDEMHFQLQHLMQCYVHTDKRCFMFAPPLAVFQWMLGDPNDLDGWIQDSWSVRDADHSHLLVALLIESHWIPIWFSPSPEGLQAHTLAAFASDEPLVDSVLHLFAARLGTKLHMIHRVPHGIDIDRLCGVMNAPTICSCDVAVGMSHLDTIIADFMRSPHRVLCCALLRDCHWTPVLAFKVGPIVYVFLEPDNASCQFPGCFTSFIPANDLQFCGAVTWVVLARVWKFGEVLGEIADIRSMLQQQAMGQFLPTTRIGFGPNGQRGITPCGVILKTKLLIRWGKFSLFEVSMPEVQYRVEMQFEPLREHVPADVRKSILELPEVLTCAGWSLQPTTLQEWNCYFANLPAPPLPRHLPGLLQSAYRAEIFAVLRALQIAQQHDGRVSAHQPDDAGDVYKEWCFRHNGIADRHAVRANLTRDTDFWTLWRRHCTACEGIAWFNTHVHDVQLAISREATRNGSPAIPQPLHEPACARPCPSWVSLPPLQVPAAAVRWYGDSLVRHIVSWFWATTFSGVHEMVWVSHFQLYVDFMLLTGLPGPVKQERWCDGQTLTPLCLGNYAFRTRARWFTKVLKEILRHMRVTLHSDYGRPASQMVLMHAGIIAVPWPPERLQMVDEWMLSHGGVTFRRQTVAIDSLPTAERSSLFPPHLVSTFGL</sequence>
<dbReference type="Proteomes" id="UP001152797">
    <property type="component" value="Unassembled WGS sequence"/>
</dbReference>
<feature type="compositionally biased region" description="Basic and acidic residues" evidence="1">
    <location>
        <begin position="449"/>
        <end position="460"/>
    </location>
</feature>
<feature type="region of interest" description="Disordered" evidence="1">
    <location>
        <begin position="376"/>
        <end position="464"/>
    </location>
</feature>
<protein>
    <submittedName>
        <fullName evidence="2">Uncharacterized protein</fullName>
    </submittedName>
</protein>
<accession>A0A9P1FQY7</accession>
<dbReference type="EMBL" id="CAMXCT030001067">
    <property type="protein sequence ID" value="CAL4773596.1"/>
    <property type="molecule type" value="Genomic_DNA"/>
</dbReference>